<proteinExistence type="inferred from homology"/>
<organism evidence="10 11">
    <name type="scientific">Thomasclavelia cocleata</name>
    <dbReference type="NCBI Taxonomy" id="69824"/>
    <lineage>
        <taxon>Bacteria</taxon>
        <taxon>Bacillati</taxon>
        <taxon>Bacillota</taxon>
        <taxon>Erysipelotrichia</taxon>
        <taxon>Erysipelotrichales</taxon>
        <taxon>Coprobacillaceae</taxon>
        <taxon>Thomasclavelia</taxon>
    </lineage>
</organism>
<dbReference type="GO" id="GO:0005886">
    <property type="term" value="C:plasma membrane"/>
    <property type="evidence" value="ECO:0007669"/>
    <property type="project" value="UniProtKB-SubCell"/>
</dbReference>
<feature type="transmembrane region" description="Helical" evidence="9">
    <location>
        <begin position="250"/>
        <end position="271"/>
    </location>
</feature>
<dbReference type="Proteomes" id="UP000490821">
    <property type="component" value="Unassembled WGS sequence"/>
</dbReference>
<feature type="transmembrane region" description="Helical" evidence="9">
    <location>
        <begin position="334"/>
        <end position="365"/>
    </location>
</feature>
<evidence type="ECO:0000256" key="3">
    <source>
        <dbReference type="ARBA" id="ARBA00022448"/>
    </source>
</evidence>
<dbReference type="EMBL" id="BLMI01000035">
    <property type="protein sequence ID" value="GFI40358.1"/>
    <property type="molecule type" value="Genomic_DNA"/>
</dbReference>
<dbReference type="PANTHER" id="PTHR43337:SF1">
    <property type="entry name" value="XANTHINE_URACIL PERMEASE C887.17-RELATED"/>
    <property type="match status" value="1"/>
</dbReference>
<dbReference type="PANTHER" id="PTHR43337">
    <property type="entry name" value="XANTHINE/URACIL PERMEASE C887.17-RELATED"/>
    <property type="match status" value="1"/>
</dbReference>
<comment type="caution">
    <text evidence="10">The sequence shown here is derived from an EMBL/GenBank/DDBJ whole genome shotgun (WGS) entry which is preliminary data.</text>
</comment>
<comment type="similarity">
    <text evidence="2 8">Belongs to the nucleobase:cation symporter-2 (NCS2) (TC 2.A.40) family. Azg-like subfamily.</text>
</comment>
<keyword evidence="5 8" id="KW-0812">Transmembrane</keyword>
<dbReference type="InterPro" id="IPR045018">
    <property type="entry name" value="Azg-like"/>
</dbReference>
<name>A0A829ZAC0_9FIRM</name>
<evidence type="ECO:0000256" key="1">
    <source>
        <dbReference type="ARBA" id="ARBA00004651"/>
    </source>
</evidence>
<feature type="transmembrane region" description="Helical" evidence="9">
    <location>
        <begin position="131"/>
        <end position="155"/>
    </location>
</feature>
<feature type="transmembrane region" description="Helical" evidence="9">
    <location>
        <begin position="377"/>
        <end position="408"/>
    </location>
</feature>
<dbReference type="RefSeq" id="WP_172471892.1">
    <property type="nucleotide sequence ID" value="NZ_BLMI01000035.1"/>
</dbReference>
<evidence type="ECO:0000256" key="4">
    <source>
        <dbReference type="ARBA" id="ARBA00022475"/>
    </source>
</evidence>
<evidence type="ECO:0000256" key="2">
    <source>
        <dbReference type="ARBA" id="ARBA00005697"/>
    </source>
</evidence>
<accession>A0A829ZAC0</accession>
<evidence type="ECO:0000256" key="7">
    <source>
        <dbReference type="ARBA" id="ARBA00023136"/>
    </source>
</evidence>
<feature type="transmembrane region" description="Helical" evidence="9">
    <location>
        <begin position="94"/>
        <end position="119"/>
    </location>
</feature>
<evidence type="ECO:0000313" key="11">
    <source>
        <dbReference type="Proteomes" id="UP000490821"/>
    </source>
</evidence>
<evidence type="ECO:0000256" key="9">
    <source>
        <dbReference type="SAM" id="Phobius"/>
    </source>
</evidence>
<evidence type="ECO:0000256" key="5">
    <source>
        <dbReference type="ARBA" id="ARBA00022692"/>
    </source>
</evidence>
<dbReference type="PIRSF" id="PIRSF005353">
    <property type="entry name" value="PbuG"/>
    <property type="match status" value="1"/>
</dbReference>
<feature type="transmembrane region" description="Helical" evidence="9">
    <location>
        <begin position="420"/>
        <end position="437"/>
    </location>
</feature>
<feature type="transmembrane region" description="Helical" evidence="9">
    <location>
        <begin position="20"/>
        <end position="38"/>
    </location>
</feature>
<keyword evidence="3 8" id="KW-0813">Transport</keyword>
<dbReference type="GO" id="GO:0005345">
    <property type="term" value="F:purine nucleobase transmembrane transporter activity"/>
    <property type="evidence" value="ECO:0007669"/>
    <property type="project" value="TreeGrafter"/>
</dbReference>
<keyword evidence="6 8" id="KW-1133">Transmembrane helix</keyword>
<feature type="transmembrane region" description="Helical" evidence="9">
    <location>
        <begin position="167"/>
        <end position="187"/>
    </location>
</feature>
<feature type="transmembrane region" description="Helical" evidence="9">
    <location>
        <begin position="50"/>
        <end position="74"/>
    </location>
</feature>
<dbReference type="InterPro" id="IPR006043">
    <property type="entry name" value="NCS2"/>
</dbReference>
<dbReference type="InterPro" id="IPR026033">
    <property type="entry name" value="Azg-like_bact_archaea"/>
</dbReference>
<evidence type="ECO:0000256" key="8">
    <source>
        <dbReference type="PIRNR" id="PIRNR005353"/>
    </source>
</evidence>
<keyword evidence="7 8" id="KW-0472">Membrane</keyword>
<evidence type="ECO:0000256" key="6">
    <source>
        <dbReference type="ARBA" id="ARBA00022989"/>
    </source>
</evidence>
<sequence>MLEKIFKLKEKGTTVKTEVIAGITTFLAMAYILAVNPNMLQETGLSYDSVFLATALSSGIATLIMGLVANYPVALAPGMGVNALFTYTLVFSMGYSPAAALAAVVVSGIIFLVISVTGIRKAIINAIPQQLKLAIGAGIGFFIAFIGLKNAGIIVGSESTFVSLGKLTDPVILLALFGILITIVLMAKKIPAAVFYGLVITAIVGIVFGLFGIEGMPEVPSAIVSVDLDTSGFGIFMNGFEELFSHPDCIVALFSLLFVDFFDTAGTLISVANKTNLVDKNGELANIEQALVADSTGTVIGGVLGTSTVTSFVESTAGVEAGGRTGLTACTTAILFFLAIFFAPVLSVVTSAVTAPALVAVGISMASQLGGIEWDDIVFAASGFITVIMMILTYSISDGIAFGFIVYGLTSVVAGRAKQVKPIVWVLILIFVAYFALI</sequence>
<protein>
    <submittedName>
        <fullName evidence="10">Guanine/hypoxanthine permease PbuG</fullName>
    </submittedName>
</protein>
<gene>
    <name evidence="10" type="primary">pbuG</name>
    <name evidence="10" type="ORF">IMSAGC017_00390</name>
</gene>
<dbReference type="AlphaFoldDB" id="A0A829ZAC0"/>
<reference evidence="10 11" key="1">
    <citation type="journal article" date="2020" name="Microbiome">
        <title>Single-cell genomics of uncultured bacteria reveals dietary fiber responders in the mouse gut microbiota.</title>
        <authorList>
            <person name="Chijiiwa R."/>
            <person name="Hosokawa M."/>
            <person name="Kogawa M."/>
            <person name="Nishikawa Y."/>
            <person name="Ide K."/>
            <person name="Sakanashi C."/>
            <person name="Takahashi K."/>
            <person name="Takeyama H."/>
        </authorList>
    </citation>
    <scope>NUCLEOTIDE SEQUENCE [LARGE SCALE GENOMIC DNA]</scope>
    <source>
        <strain evidence="10">IMSAGC_017</strain>
    </source>
</reference>
<keyword evidence="4 8" id="KW-1003">Cell membrane</keyword>
<comment type="subcellular location">
    <subcellularLocation>
        <location evidence="1 8">Cell membrane</location>
        <topology evidence="1 8">Multi-pass membrane protein</topology>
    </subcellularLocation>
</comment>
<evidence type="ECO:0000313" key="10">
    <source>
        <dbReference type="EMBL" id="GFI40358.1"/>
    </source>
</evidence>
<dbReference type="Pfam" id="PF00860">
    <property type="entry name" value="Xan_ur_permease"/>
    <property type="match status" value="1"/>
</dbReference>
<feature type="transmembrane region" description="Helical" evidence="9">
    <location>
        <begin position="194"/>
        <end position="213"/>
    </location>
</feature>